<reference evidence="3" key="1">
    <citation type="submission" date="2021-08" db="EMBL/GenBank/DDBJ databases">
        <authorList>
            <person name="Misof B."/>
            <person name="Oliver O."/>
            <person name="Podsiadlowski L."/>
            <person name="Donath A."/>
            <person name="Peters R."/>
            <person name="Mayer C."/>
            <person name="Rust J."/>
            <person name="Gunkel S."/>
            <person name="Lesny P."/>
            <person name="Martin S."/>
            <person name="Oeyen J.P."/>
            <person name="Petersen M."/>
            <person name="Panagiotis P."/>
            <person name="Wilbrandt J."/>
            <person name="Tanja T."/>
        </authorList>
    </citation>
    <scope>NUCLEOTIDE SEQUENCE</scope>
    <source>
        <strain evidence="3">GBR_01_08_01A</strain>
        <tissue evidence="3">Thorax + abdomen</tissue>
    </source>
</reference>
<reference evidence="3" key="2">
    <citation type="journal article" date="2023" name="Commun. Biol.">
        <title>Intrasexual cuticular hydrocarbon dimorphism in a wasp sheds light on hydrocarbon biosynthesis genes in Hymenoptera.</title>
        <authorList>
            <person name="Moris V.C."/>
            <person name="Podsiadlowski L."/>
            <person name="Martin S."/>
            <person name="Oeyen J.P."/>
            <person name="Donath A."/>
            <person name="Petersen M."/>
            <person name="Wilbrandt J."/>
            <person name="Misof B."/>
            <person name="Liedtke D."/>
            <person name="Thamm M."/>
            <person name="Scheiner R."/>
            <person name="Schmitt T."/>
            <person name="Niehuis O."/>
        </authorList>
    </citation>
    <scope>NUCLEOTIDE SEQUENCE</scope>
    <source>
        <strain evidence="3">GBR_01_08_01A</strain>
    </source>
</reference>
<name>A0AAD9VIN3_9HYME</name>
<proteinExistence type="predicted"/>
<dbReference type="EMBL" id="JAIFRP010004408">
    <property type="protein sequence ID" value="KAK2576151.1"/>
    <property type="molecule type" value="Genomic_DNA"/>
</dbReference>
<feature type="compositionally biased region" description="Low complexity" evidence="1">
    <location>
        <begin position="431"/>
        <end position="444"/>
    </location>
</feature>
<evidence type="ECO:0000256" key="1">
    <source>
        <dbReference type="SAM" id="MobiDB-lite"/>
    </source>
</evidence>
<feature type="compositionally biased region" description="Basic and acidic residues" evidence="1">
    <location>
        <begin position="80"/>
        <end position="93"/>
    </location>
</feature>
<feature type="region of interest" description="Disordered" evidence="1">
    <location>
        <begin position="184"/>
        <end position="212"/>
    </location>
</feature>
<gene>
    <name evidence="3" type="ORF">KPH14_007479</name>
</gene>
<evidence type="ECO:0000256" key="2">
    <source>
        <dbReference type="SAM" id="SignalP"/>
    </source>
</evidence>
<evidence type="ECO:0000313" key="4">
    <source>
        <dbReference type="Proteomes" id="UP001258017"/>
    </source>
</evidence>
<evidence type="ECO:0000313" key="3">
    <source>
        <dbReference type="EMBL" id="KAK2576151.1"/>
    </source>
</evidence>
<dbReference type="AlphaFoldDB" id="A0AAD9VIN3"/>
<keyword evidence="4" id="KW-1185">Reference proteome</keyword>
<feature type="compositionally biased region" description="Polar residues" evidence="1">
    <location>
        <begin position="141"/>
        <end position="164"/>
    </location>
</feature>
<dbReference type="Proteomes" id="UP001258017">
    <property type="component" value="Unassembled WGS sequence"/>
</dbReference>
<feature type="signal peptide" evidence="2">
    <location>
        <begin position="1"/>
        <end position="18"/>
    </location>
</feature>
<feature type="compositionally biased region" description="Basic and acidic residues" evidence="1">
    <location>
        <begin position="129"/>
        <end position="139"/>
    </location>
</feature>
<feature type="region of interest" description="Disordered" evidence="1">
    <location>
        <begin position="383"/>
        <end position="444"/>
    </location>
</feature>
<feature type="region of interest" description="Disordered" evidence="1">
    <location>
        <begin position="251"/>
        <end position="273"/>
    </location>
</feature>
<feature type="chain" id="PRO_5042066452" evidence="2">
    <location>
        <begin position="19"/>
        <end position="495"/>
    </location>
</feature>
<accession>A0AAD9VIN3</accession>
<feature type="region of interest" description="Disordered" evidence="1">
    <location>
        <begin position="61"/>
        <end position="93"/>
    </location>
</feature>
<keyword evidence="2" id="KW-0732">Signal</keyword>
<feature type="compositionally biased region" description="Basic and acidic residues" evidence="1">
    <location>
        <begin position="61"/>
        <end position="70"/>
    </location>
</feature>
<feature type="region of interest" description="Disordered" evidence="1">
    <location>
        <begin position="111"/>
        <end position="164"/>
    </location>
</feature>
<organism evidence="3 4">
    <name type="scientific">Odynerus spinipes</name>
    <dbReference type="NCBI Taxonomy" id="1348599"/>
    <lineage>
        <taxon>Eukaryota</taxon>
        <taxon>Metazoa</taxon>
        <taxon>Ecdysozoa</taxon>
        <taxon>Arthropoda</taxon>
        <taxon>Hexapoda</taxon>
        <taxon>Insecta</taxon>
        <taxon>Pterygota</taxon>
        <taxon>Neoptera</taxon>
        <taxon>Endopterygota</taxon>
        <taxon>Hymenoptera</taxon>
        <taxon>Apocrita</taxon>
        <taxon>Aculeata</taxon>
        <taxon>Vespoidea</taxon>
        <taxon>Vespidae</taxon>
        <taxon>Eumeninae</taxon>
        <taxon>Odynerus</taxon>
    </lineage>
</organism>
<sequence length="495" mass="55701">MVAGVAATMLVSVIATCASSLYYCSKAMEYLRKGSSNICDEVSEKCVDCIHEECRVRFRKENRTERESKNSRSPIVNEQQDEKSEKFSSVRANRETITSTEWKRGTIFPSRGADVVPVRPPRRHRKNRRTSEDAVKDESSGEFSSIESRRSSTNKGSTDTSSVIDNDHGVRRVKVQIESCPRGIASPSKKIRNSLKPGSPLPDVNRFNESDESTLKASRECSFVTSQESKNDSSKKVATRKTINTSAECEGIETEGSNFSVPPPSSSQHPPCKDRSMMFQINRMVNASTSTKISSYAHELKEFDSEEIASVQEIWKSSSCSTEEYDIAILKEVLSFLSHEEKDCALELSTSRTKPEEERARNASQGDDSHIVTIQIRKYHRLNDGHSLRNKPKSFESRLTNMNGKLSDRVERNDNEGSSSLSRSEERSKTRLSSLDGSSSLSSTDRSSYYTIRLSAMDQAIFEKKNRKKGKASRMYRSKKLSKIFQCQKQSAVSR</sequence>
<comment type="caution">
    <text evidence="3">The sequence shown here is derived from an EMBL/GenBank/DDBJ whole genome shotgun (WGS) entry which is preliminary data.</text>
</comment>
<feature type="compositionally biased region" description="Basic and acidic residues" evidence="1">
    <location>
        <begin position="406"/>
        <end position="415"/>
    </location>
</feature>
<protein>
    <submittedName>
        <fullName evidence="3">Uncharacterized protein</fullName>
    </submittedName>
</protein>
<feature type="region of interest" description="Disordered" evidence="1">
    <location>
        <begin position="348"/>
        <end position="370"/>
    </location>
</feature>